<dbReference type="EMBL" id="CARXXK010000004">
    <property type="protein sequence ID" value="CAI6366303.1"/>
    <property type="molecule type" value="Genomic_DNA"/>
</dbReference>
<name>A0AAV0XEQ3_9HEMI</name>
<feature type="region of interest" description="Disordered" evidence="1">
    <location>
        <begin position="1"/>
        <end position="42"/>
    </location>
</feature>
<dbReference type="Proteomes" id="UP001160148">
    <property type="component" value="Unassembled WGS sequence"/>
</dbReference>
<accession>A0AAV0XEQ3</accession>
<evidence type="ECO:0000313" key="3">
    <source>
        <dbReference type="Proteomes" id="UP001160148"/>
    </source>
</evidence>
<evidence type="ECO:0000313" key="2">
    <source>
        <dbReference type="EMBL" id="CAI6366303.1"/>
    </source>
</evidence>
<organism evidence="2 3">
    <name type="scientific">Macrosiphum euphorbiae</name>
    <name type="common">potato aphid</name>
    <dbReference type="NCBI Taxonomy" id="13131"/>
    <lineage>
        <taxon>Eukaryota</taxon>
        <taxon>Metazoa</taxon>
        <taxon>Ecdysozoa</taxon>
        <taxon>Arthropoda</taxon>
        <taxon>Hexapoda</taxon>
        <taxon>Insecta</taxon>
        <taxon>Pterygota</taxon>
        <taxon>Neoptera</taxon>
        <taxon>Paraneoptera</taxon>
        <taxon>Hemiptera</taxon>
        <taxon>Sternorrhyncha</taxon>
        <taxon>Aphidomorpha</taxon>
        <taxon>Aphidoidea</taxon>
        <taxon>Aphididae</taxon>
        <taxon>Macrosiphini</taxon>
        <taxon>Macrosiphum</taxon>
    </lineage>
</organism>
<evidence type="ECO:0000256" key="1">
    <source>
        <dbReference type="SAM" id="MobiDB-lite"/>
    </source>
</evidence>
<gene>
    <name evidence="2" type="ORF">MEUPH1_LOCUS20904</name>
</gene>
<keyword evidence="3" id="KW-1185">Reference proteome</keyword>
<sequence>MSVGPLDVLAETNHRQTVNRSIPDPASRRQTATTRYRTHHPQKPFALRCSALNRIAYGRRNNEISVETYQHDLARRTIS</sequence>
<proteinExistence type="predicted"/>
<reference evidence="2 3" key="1">
    <citation type="submission" date="2023-01" db="EMBL/GenBank/DDBJ databases">
        <authorList>
            <person name="Whitehead M."/>
        </authorList>
    </citation>
    <scope>NUCLEOTIDE SEQUENCE [LARGE SCALE GENOMIC DNA]</scope>
</reference>
<protein>
    <submittedName>
        <fullName evidence="2">Uncharacterized protein</fullName>
    </submittedName>
</protein>
<dbReference type="AlphaFoldDB" id="A0AAV0XEQ3"/>
<comment type="caution">
    <text evidence="2">The sequence shown here is derived from an EMBL/GenBank/DDBJ whole genome shotgun (WGS) entry which is preliminary data.</text>
</comment>